<evidence type="ECO:0000313" key="3">
    <source>
        <dbReference type="Proteomes" id="UP001596461"/>
    </source>
</evidence>
<organism evidence="2 3">
    <name type="scientific">Halobaculum lipolyticum</name>
    <dbReference type="NCBI Taxonomy" id="3032001"/>
    <lineage>
        <taxon>Archaea</taxon>
        <taxon>Methanobacteriati</taxon>
        <taxon>Methanobacteriota</taxon>
        <taxon>Stenosarchaea group</taxon>
        <taxon>Halobacteria</taxon>
        <taxon>Halobacteriales</taxon>
        <taxon>Haloferacaceae</taxon>
        <taxon>Halobaculum</taxon>
    </lineage>
</organism>
<feature type="transmembrane region" description="Helical" evidence="1">
    <location>
        <begin position="124"/>
        <end position="144"/>
    </location>
</feature>
<keyword evidence="1" id="KW-0812">Transmembrane</keyword>
<dbReference type="EMBL" id="JBHTAH010000002">
    <property type="protein sequence ID" value="MFC7068548.1"/>
    <property type="molecule type" value="Genomic_DNA"/>
</dbReference>
<dbReference type="Pfam" id="PF06197">
    <property type="entry name" value="DUF998"/>
    <property type="match status" value="1"/>
</dbReference>
<feature type="transmembrane region" description="Helical" evidence="1">
    <location>
        <begin position="151"/>
        <end position="173"/>
    </location>
</feature>
<dbReference type="Proteomes" id="UP001596461">
    <property type="component" value="Unassembled WGS sequence"/>
</dbReference>
<name>A0ABD5W6L5_9EURY</name>
<feature type="transmembrane region" description="Helical" evidence="1">
    <location>
        <begin position="20"/>
        <end position="43"/>
    </location>
</feature>
<keyword evidence="3" id="KW-1185">Reference proteome</keyword>
<feature type="transmembrane region" description="Helical" evidence="1">
    <location>
        <begin position="70"/>
        <end position="91"/>
    </location>
</feature>
<protein>
    <submittedName>
        <fullName evidence="2">DUF998 domain-containing protein</fullName>
    </submittedName>
</protein>
<dbReference type="GeneID" id="81126935"/>
<feature type="transmembrane region" description="Helical" evidence="1">
    <location>
        <begin position="100"/>
        <end position="118"/>
    </location>
</feature>
<proteinExistence type="predicted"/>
<sequence>MSVRTVLSNRLSVDAADTAVAGTSLSLAGVVAFMGIITAEVLYPGYSTRQEISDLGSTVPPDPIIVEPSATIFNTTMLATGVLILVGAAFAHRALARRTLTVPLAVFGAAVFGVGVFPGNVTPWHGLFALATFVAGGVTAVLASRAVDGPFAVLSLLLGGVSLAVLASVFLYGLVLAGPGPLASLGAGGVERWVAYPLLLWVTLLGGYLLGDGEAGRDRAGD</sequence>
<dbReference type="InterPro" id="IPR009339">
    <property type="entry name" value="DUF998"/>
</dbReference>
<reference evidence="2 3" key="1">
    <citation type="journal article" date="2019" name="Int. J. Syst. Evol. Microbiol.">
        <title>The Global Catalogue of Microorganisms (GCM) 10K type strain sequencing project: providing services to taxonomists for standard genome sequencing and annotation.</title>
        <authorList>
            <consortium name="The Broad Institute Genomics Platform"/>
            <consortium name="The Broad Institute Genome Sequencing Center for Infectious Disease"/>
            <person name="Wu L."/>
            <person name="Ma J."/>
        </authorList>
    </citation>
    <scope>NUCLEOTIDE SEQUENCE [LARGE SCALE GENOMIC DNA]</scope>
    <source>
        <strain evidence="2 3">DT31</strain>
    </source>
</reference>
<gene>
    <name evidence="2" type="ORF">ACFQL9_02760</name>
</gene>
<keyword evidence="1" id="KW-1133">Transmembrane helix</keyword>
<dbReference type="AlphaFoldDB" id="A0ABD5W6L5"/>
<accession>A0ABD5W6L5</accession>
<feature type="transmembrane region" description="Helical" evidence="1">
    <location>
        <begin position="193"/>
        <end position="211"/>
    </location>
</feature>
<evidence type="ECO:0000256" key="1">
    <source>
        <dbReference type="SAM" id="Phobius"/>
    </source>
</evidence>
<keyword evidence="1" id="KW-0472">Membrane</keyword>
<dbReference type="RefSeq" id="WP_284033318.1">
    <property type="nucleotide sequence ID" value="NZ_CP126155.1"/>
</dbReference>
<comment type="caution">
    <text evidence="2">The sequence shown here is derived from an EMBL/GenBank/DDBJ whole genome shotgun (WGS) entry which is preliminary data.</text>
</comment>
<evidence type="ECO:0000313" key="2">
    <source>
        <dbReference type="EMBL" id="MFC7068548.1"/>
    </source>
</evidence>